<gene>
    <name evidence="1" type="ORF">SAMN06295970_113124</name>
</gene>
<dbReference type="InterPro" id="IPR005247">
    <property type="entry name" value="YbhB_YbcL/LppC-like"/>
</dbReference>
<dbReference type="Gene3D" id="3.90.280.10">
    <property type="entry name" value="PEBP-like"/>
    <property type="match status" value="1"/>
</dbReference>
<dbReference type="InterPro" id="IPR036610">
    <property type="entry name" value="PEBP-like_sf"/>
</dbReference>
<accession>A0ABY1QEJ3</accession>
<dbReference type="RefSeq" id="WP_283443474.1">
    <property type="nucleotide sequence ID" value="NZ_FXUL01000013.1"/>
</dbReference>
<evidence type="ECO:0008006" key="3">
    <source>
        <dbReference type="Google" id="ProtNLM"/>
    </source>
</evidence>
<dbReference type="Proteomes" id="UP001158049">
    <property type="component" value="Unassembled WGS sequence"/>
</dbReference>
<proteinExistence type="predicted"/>
<evidence type="ECO:0000313" key="1">
    <source>
        <dbReference type="EMBL" id="SMP68272.1"/>
    </source>
</evidence>
<dbReference type="SUPFAM" id="SSF49777">
    <property type="entry name" value="PEBP-like"/>
    <property type="match status" value="1"/>
</dbReference>
<sequence length="206" mass="21338">MLEKLPDAVGHALRNQRAGLDQVVFNQVGLGHGTASLKLGSLSFADHAPMPALYTADGDGISPPLDWSGVPPQAAALLLIVEDADAPTPHPLVHAIVVDLLPQDGALPEGALKGGGNDGAGYHAGRNSYLQAAWLPPDPPPGHGVHRYVFQLFALDADPGFSETPGREEVLEAVRSHAFASGCLVGTYTRPDGSISVDDAVPVANP</sequence>
<dbReference type="CDD" id="cd00865">
    <property type="entry name" value="PEBP_bact_arch"/>
    <property type="match status" value="1"/>
</dbReference>
<evidence type="ECO:0000313" key="2">
    <source>
        <dbReference type="Proteomes" id="UP001158049"/>
    </source>
</evidence>
<name>A0ABY1QEJ3_9BURK</name>
<dbReference type="NCBIfam" id="TIGR00481">
    <property type="entry name" value="YbhB/YbcL family Raf kinase inhibitor-like protein"/>
    <property type="match status" value="1"/>
</dbReference>
<protein>
    <recommendedName>
        <fullName evidence="3">Phosphatidylethanolamine-binding protein</fullName>
    </recommendedName>
</protein>
<dbReference type="EMBL" id="FXUL01000013">
    <property type="protein sequence ID" value="SMP68272.1"/>
    <property type="molecule type" value="Genomic_DNA"/>
</dbReference>
<reference evidence="1 2" key="1">
    <citation type="submission" date="2017-05" db="EMBL/GenBank/DDBJ databases">
        <authorList>
            <person name="Varghese N."/>
            <person name="Submissions S."/>
        </authorList>
    </citation>
    <scope>NUCLEOTIDE SEQUENCE [LARGE SCALE GENOMIC DNA]</scope>
    <source>
        <strain evidence="1 2">DSM 26001</strain>
    </source>
</reference>
<dbReference type="PANTHER" id="PTHR30289:SF1">
    <property type="entry name" value="PEBP (PHOSPHATIDYLETHANOLAMINE-BINDING PROTEIN) FAMILY PROTEIN"/>
    <property type="match status" value="1"/>
</dbReference>
<dbReference type="Pfam" id="PF01161">
    <property type="entry name" value="PBP"/>
    <property type="match status" value="1"/>
</dbReference>
<keyword evidence="2" id="KW-1185">Reference proteome</keyword>
<comment type="caution">
    <text evidence="1">The sequence shown here is derived from an EMBL/GenBank/DDBJ whole genome shotgun (WGS) entry which is preliminary data.</text>
</comment>
<dbReference type="PANTHER" id="PTHR30289">
    <property type="entry name" value="UNCHARACTERIZED PROTEIN YBCL-RELATED"/>
    <property type="match status" value="1"/>
</dbReference>
<dbReference type="InterPro" id="IPR008914">
    <property type="entry name" value="PEBP"/>
</dbReference>
<organism evidence="1 2">
    <name type="scientific">Noviherbaspirillum suwonense</name>
    <dbReference type="NCBI Taxonomy" id="1224511"/>
    <lineage>
        <taxon>Bacteria</taxon>
        <taxon>Pseudomonadati</taxon>
        <taxon>Pseudomonadota</taxon>
        <taxon>Betaproteobacteria</taxon>
        <taxon>Burkholderiales</taxon>
        <taxon>Oxalobacteraceae</taxon>
        <taxon>Noviherbaspirillum</taxon>
    </lineage>
</organism>